<proteinExistence type="predicted"/>
<keyword evidence="2" id="KW-1185">Reference proteome</keyword>
<evidence type="ECO:0000313" key="1">
    <source>
        <dbReference type="EMBL" id="ONH98926.1"/>
    </source>
</evidence>
<dbReference type="EMBL" id="CM007656">
    <property type="protein sequence ID" value="ONH98926.1"/>
    <property type="molecule type" value="Genomic_DNA"/>
</dbReference>
<name>A0A251NHY1_PRUPE</name>
<dbReference type="Proteomes" id="UP000006882">
    <property type="component" value="Chromosome G6"/>
</dbReference>
<organism evidence="1 2">
    <name type="scientific">Prunus persica</name>
    <name type="common">Peach</name>
    <name type="synonym">Amygdalus persica</name>
    <dbReference type="NCBI Taxonomy" id="3760"/>
    <lineage>
        <taxon>Eukaryota</taxon>
        <taxon>Viridiplantae</taxon>
        <taxon>Streptophyta</taxon>
        <taxon>Embryophyta</taxon>
        <taxon>Tracheophyta</taxon>
        <taxon>Spermatophyta</taxon>
        <taxon>Magnoliopsida</taxon>
        <taxon>eudicotyledons</taxon>
        <taxon>Gunneridae</taxon>
        <taxon>Pentapetalae</taxon>
        <taxon>rosids</taxon>
        <taxon>fabids</taxon>
        <taxon>Rosales</taxon>
        <taxon>Rosaceae</taxon>
        <taxon>Amygdaloideae</taxon>
        <taxon>Amygdaleae</taxon>
        <taxon>Prunus</taxon>
    </lineage>
</organism>
<evidence type="ECO:0000313" key="2">
    <source>
        <dbReference type="Proteomes" id="UP000006882"/>
    </source>
</evidence>
<dbReference type="AlphaFoldDB" id="A0A251NHY1"/>
<accession>A0A251NHY1</accession>
<sequence length="63" mass="7423">MGCLAHTTKYNNFHTTLNKDPLSGQNNPIFWTKSIAQYPIILYDRKRFNLNNIQKIIQMLVQL</sequence>
<dbReference type="Gramene" id="ONH98926">
    <property type="protein sequence ID" value="ONH98926"/>
    <property type="gene ID" value="PRUPE_6G000200"/>
</dbReference>
<gene>
    <name evidence="1" type="ORF">PRUPE_6G000200</name>
</gene>
<reference evidence="1 2" key="1">
    <citation type="journal article" date="2013" name="Nat. Genet.">
        <title>The high-quality draft genome of peach (Prunus persica) identifies unique patterns of genetic diversity, domestication and genome evolution.</title>
        <authorList>
            <consortium name="International Peach Genome Initiative"/>
            <person name="Verde I."/>
            <person name="Abbott A.G."/>
            <person name="Scalabrin S."/>
            <person name="Jung S."/>
            <person name="Shu S."/>
            <person name="Marroni F."/>
            <person name="Zhebentyayeva T."/>
            <person name="Dettori M.T."/>
            <person name="Grimwood J."/>
            <person name="Cattonaro F."/>
            <person name="Zuccolo A."/>
            <person name="Rossini L."/>
            <person name="Jenkins J."/>
            <person name="Vendramin E."/>
            <person name="Meisel L.A."/>
            <person name="Decroocq V."/>
            <person name="Sosinski B."/>
            <person name="Prochnik S."/>
            <person name="Mitros T."/>
            <person name="Policriti A."/>
            <person name="Cipriani G."/>
            <person name="Dondini L."/>
            <person name="Ficklin S."/>
            <person name="Goodstein D.M."/>
            <person name="Xuan P."/>
            <person name="Del Fabbro C."/>
            <person name="Aramini V."/>
            <person name="Copetti D."/>
            <person name="Gonzalez S."/>
            <person name="Horner D.S."/>
            <person name="Falchi R."/>
            <person name="Lucas S."/>
            <person name="Mica E."/>
            <person name="Maldonado J."/>
            <person name="Lazzari B."/>
            <person name="Bielenberg D."/>
            <person name="Pirona R."/>
            <person name="Miculan M."/>
            <person name="Barakat A."/>
            <person name="Testolin R."/>
            <person name="Stella A."/>
            <person name="Tartarini S."/>
            <person name="Tonutti P."/>
            <person name="Arus P."/>
            <person name="Orellana A."/>
            <person name="Wells C."/>
            <person name="Main D."/>
            <person name="Vizzotto G."/>
            <person name="Silva H."/>
            <person name="Salamini F."/>
            <person name="Schmutz J."/>
            <person name="Morgante M."/>
            <person name="Rokhsar D.S."/>
        </authorList>
    </citation>
    <scope>NUCLEOTIDE SEQUENCE [LARGE SCALE GENOMIC DNA]</scope>
    <source>
        <strain evidence="2">cv. Nemared</strain>
    </source>
</reference>
<protein>
    <submittedName>
        <fullName evidence="1">Uncharacterized protein</fullName>
    </submittedName>
</protein>